<protein>
    <submittedName>
        <fullName evidence="2">Uncharacterized protein</fullName>
    </submittedName>
</protein>
<accession>A0ABD1Z0C6</accession>
<name>A0ABD1Z0C6_9MARC</name>
<dbReference type="Proteomes" id="UP001605036">
    <property type="component" value="Unassembled WGS sequence"/>
</dbReference>
<comment type="caution">
    <text evidence="2">The sequence shown here is derived from an EMBL/GenBank/DDBJ whole genome shotgun (WGS) entry which is preliminary data.</text>
</comment>
<gene>
    <name evidence="2" type="ORF">R1flu_006891</name>
</gene>
<evidence type="ECO:0000256" key="1">
    <source>
        <dbReference type="SAM" id="MobiDB-lite"/>
    </source>
</evidence>
<sequence length="312" mass="36042">MMHWCLLKTTTAPESVRALIDNSAERLFTRTNLRDSVLAAYNFSNLKELLRRYSQSIPFNDRQVYPLLKRLGVRVLANLLDGAGNWLRMFTALRAKGILLDPLQHDAITTFQNWLSSVQVGPQKLEDSPSWTLKGLDRKWTGWTLPSKTWYKLLTIDEEPDDLTSKWPNGTYGLTWIERWKKLWGAGGLTRTRTWLWKLLHHAFFTGERASKMQARREIEGSFNPSAFATRWRQGLRALSEINKMLEVSVNLTITSISNPRELKVEENNRTSNRPRTGDREQTLESEDRIDFMLNLADRGEVSIDCPLSCQS</sequence>
<organism evidence="2 3">
    <name type="scientific">Riccia fluitans</name>
    <dbReference type="NCBI Taxonomy" id="41844"/>
    <lineage>
        <taxon>Eukaryota</taxon>
        <taxon>Viridiplantae</taxon>
        <taxon>Streptophyta</taxon>
        <taxon>Embryophyta</taxon>
        <taxon>Marchantiophyta</taxon>
        <taxon>Marchantiopsida</taxon>
        <taxon>Marchantiidae</taxon>
        <taxon>Marchantiales</taxon>
        <taxon>Ricciaceae</taxon>
        <taxon>Riccia</taxon>
    </lineage>
</organism>
<evidence type="ECO:0000313" key="3">
    <source>
        <dbReference type="Proteomes" id="UP001605036"/>
    </source>
</evidence>
<evidence type="ECO:0000313" key="2">
    <source>
        <dbReference type="EMBL" id="KAL2635412.1"/>
    </source>
</evidence>
<keyword evidence="3" id="KW-1185">Reference proteome</keyword>
<proteinExistence type="predicted"/>
<feature type="region of interest" description="Disordered" evidence="1">
    <location>
        <begin position="263"/>
        <end position="284"/>
    </location>
</feature>
<dbReference type="AlphaFoldDB" id="A0ABD1Z0C6"/>
<dbReference type="EMBL" id="JBHFFA010000003">
    <property type="protein sequence ID" value="KAL2635412.1"/>
    <property type="molecule type" value="Genomic_DNA"/>
</dbReference>
<reference evidence="2 3" key="1">
    <citation type="submission" date="2024-09" db="EMBL/GenBank/DDBJ databases">
        <title>Chromosome-scale assembly of Riccia fluitans.</title>
        <authorList>
            <person name="Paukszto L."/>
            <person name="Sawicki J."/>
            <person name="Karawczyk K."/>
            <person name="Piernik-Szablinska J."/>
            <person name="Szczecinska M."/>
            <person name="Mazdziarz M."/>
        </authorList>
    </citation>
    <scope>NUCLEOTIDE SEQUENCE [LARGE SCALE GENOMIC DNA]</scope>
    <source>
        <strain evidence="2">Rf_01</strain>
        <tissue evidence="2">Aerial parts of the thallus</tissue>
    </source>
</reference>